<evidence type="ECO:0000313" key="2">
    <source>
        <dbReference type="Proteomes" id="UP000660265"/>
    </source>
</evidence>
<proteinExistence type="predicted"/>
<keyword evidence="2" id="KW-1185">Reference proteome</keyword>
<protein>
    <submittedName>
        <fullName evidence="1">Uncharacterized protein</fullName>
    </submittedName>
</protein>
<sequence length="59" mass="6528">MVIATDSVLTAAPPGAMRRGVRLFREGDWLSRNSLYRGELLSGTVTAIETSDSWLFSLR</sequence>
<dbReference type="EMBL" id="BMMV01000026">
    <property type="protein sequence ID" value="GGK21692.1"/>
    <property type="molecule type" value="Genomic_DNA"/>
</dbReference>
<comment type="caution">
    <text evidence="1">The sequence shown here is derived from an EMBL/GenBank/DDBJ whole genome shotgun (WGS) entry which is preliminary data.</text>
</comment>
<dbReference type="Proteomes" id="UP000660265">
    <property type="component" value="Unassembled WGS sequence"/>
</dbReference>
<accession>A0ABQ2ER45</accession>
<reference evidence="2" key="1">
    <citation type="journal article" date="2019" name="Int. J. Syst. Evol. Microbiol.">
        <title>The Global Catalogue of Microorganisms (GCM) 10K type strain sequencing project: providing services to taxonomists for standard genome sequencing and annotation.</title>
        <authorList>
            <consortium name="The Broad Institute Genomics Platform"/>
            <consortium name="The Broad Institute Genome Sequencing Center for Infectious Disease"/>
            <person name="Wu L."/>
            <person name="Ma J."/>
        </authorList>
    </citation>
    <scope>NUCLEOTIDE SEQUENCE [LARGE SCALE GENOMIC DNA]</scope>
    <source>
        <strain evidence="2">CGMCC 4.7275</strain>
    </source>
</reference>
<evidence type="ECO:0000313" key="1">
    <source>
        <dbReference type="EMBL" id="GGK21692.1"/>
    </source>
</evidence>
<organism evidence="1 2">
    <name type="scientific">Streptomyces camponoticapitis</name>
    <dbReference type="NCBI Taxonomy" id="1616125"/>
    <lineage>
        <taxon>Bacteria</taxon>
        <taxon>Bacillati</taxon>
        <taxon>Actinomycetota</taxon>
        <taxon>Actinomycetes</taxon>
        <taxon>Kitasatosporales</taxon>
        <taxon>Streptomycetaceae</taxon>
        <taxon>Streptomyces</taxon>
    </lineage>
</organism>
<name>A0ABQ2ER45_9ACTN</name>
<gene>
    <name evidence="1" type="ORF">GCM10011583_62110</name>
</gene>